<proteinExistence type="predicted"/>
<evidence type="ECO:0000313" key="2">
    <source>
        <dbReference type="Proteomes" id="UP000182057"/>
    </source>
</evidence>
<dbReference type="EMBL" id="FMMM01000014">
    <property type="protein sequence ID" value="SCQ18023.1"/>
    <property type="molecule type" value="Genomic_DNA"/>
</dbReference>
<reference evidence="1 2" key="1">
    <citation type="submission" date="2016-09" db="EMBL/GenBank/DDBJ databases">
        <authorList>
            <person name="Capua I."/>
            <person name="De Benedictis P."/>
            <person name="Joannis T."/>
            <person name="Lombin L.H."/>
            <person name="Cattoli G."/>
        </authorList>
    </citation>
    <scope>NUCLEOTIDE SEQUENCE [LARGE SCALE GENOMIC DNA]</scope>
    <source>
        <strain evidence="1 2">UB20</strain>
    </source>
</reference>
<dbReference type="AlphaFoldDB" id="A0A1D3UD24"/>
<protein>
    <submittedName>
        <fullName evidence="1">Uncharacterized protein</fullName>
    </submittedName>
</protein>
<organism evidence="1 2">
    <name type="scientific">Tannerella forsythia</name>
    <name type="common">Bacteroides forsythus</name>
    <dbReference type="NCBI Taxonomy" id="28112"/>
    <lineage>
        <taxon>Bacteria</taxon>
        <taxon>Pseudomonadati</taxon>
        <taxon>Bacteroidota</taxon>
        <taxon>Bacteroidia</taxon>
        <taxon>Bacteroidales</taxon>
        <taxon>Tannerellaceae</taxon>
        <taxon>Tannerella</taxon>
    </lineage>
</organism>
<accession>A0A1D3UD24</accession>
<gene>
    <name evidence="1" type="ORF">TFUB20_00207</name>
</gene>
<dbReference type="Proteomes" id="UP000182057">
    <property type="component" value="Unassembled WGS sequence"/>
</dbReference>
<name>A0A1D3UD24_TANFO</name>
<sequence length="85" mass="9319">MYIVVSGHPYVFFTPIINLHIVPEIDVAMYSIITMIAYLRADTGSRPAGRICGIVIPKLRFVRIGTQLDKAGVILGVIMLEGECA</sequence>
<evidence type="ECO:0000313" key="1">
    <source>
        <dbReference type="EMBL" id="SCQ18023.1"/>
    </source>
</evidence>